<evidence type="ECO:0000256" key="2">
    <source>
        <dbReference type="ARBA" id="ARBA00022500"/>
    </source>
</evidence>
<evidence type="ECO:0000256" key="7">
    <source>
        <dbReference type="PROSITE-ProRule" id="PRU00169"/>
    </source>
</evidence>
<comment type="catalytic activity">
    <reaction evidence="5">
        <text>[protein]-L-glutamate 5-O-methyl ester + H2O = L-glutamyl-[protein] + methanol + H(+)</text>
        <dbReference type="Rhea" id="RHEA:23236"/>
        <dbReference type="Rhea" id="RHEA-COMP:10208"/>
        <dbReference type="Rhea" id="RHEA-COMP:10311"/>
        <dbReference type="ChEBI" id="CHEBI:15377"/>
        <dbReference type="ChEBI" id="CHEBI:15378"/>
        <dbReference type="ChEBI" id="CHEBI:17790"/>
        <dbReference type="ChEBI" id="CHEBI:29973"/>
        <dbReference type="ChEBI" id="CHEBI:82795"/>
        <dbReference type="EC" id="3.1.1.61"/>
    </reaction>
</comment>
<dbReference type="GO" id="GO:0000156">
    <property type="term" value="F:phosphorelay response regulator activity"/>
    <property type="evidence" value="ECO:0007669"/>
    <property type="project" value="InterPro"/>
</dbReference>
<dbReference type="InterPro" id="IPR001789">
    <property type="entry name" value="Sig_transdc_resp-reg_receiver"/>
</dbReference>
<organism evidence="10 11">
    <name type="scientific">Sphingomonas spermidinifaciens</name>
    <dbReference type="NCBI Taxonomy" id="1141889"/>
    <lineage>
        <taxon>Bacteria</taxon>
        <taxon>Pseudomonadati</taxon>
        <taxon>Pseudomonadota</taxon>
        <taxon>Alphaproteobacteria</taxon>
        <taxon>Sphingomonadales</taxon>
        <taxon>Sphingomonadaceae</taxon>
        <taxon>Sphingomonas</taxon>
    </lineage>
</organism>
<dbReference type="InterPro" id="IPR035909">
    <property type="entry name" value="CheB_C"/>
</dbReference>
<keyword evidence="2 6" id="KW-0145">Chemotaxis</keyword>
<dbReference type="PANTHER" id="PTHR42872:SF6">
    <property type="entry name" value="PROTEIN-GLUTAMATE METHYLESTERASE_PROTEIN-GLUTAMINE GLUTAMINASE"/>
    <property type="match status" value="1"/>
</dbReference>
<dbReference type="Pfam" id="PF01339">
    <property type="entry name" value="CheB_methylest"/>
    <property type="match status" value="1"/>
</dbReference>
<dbReference type="InterPro" id="IPR011006">
    <property type="entry name" value="CheY-like_superfamily"/>
</dbReference>
<dbReference type="SMART" id="SM00448">
    <property type="entry name" value="REC"/>
    <property type="match status" value="1"/>
</dbReference>
<protein>
    <recommendedName>
        <fullName evidence="4">protein-glutamate methylesterase</fullName>
        <ecNumber evidence="4">3.1.1.61</ecNumber>
    </recommendedName>
</protein>
<keyword evidence="3 6" id="KW-0378">Hydrolase</keyword>
<dbReference type="PANTHER" id="PTHR42872">
    <property type="entry name" value="PROTEIN-GLUTAMATE METHYLESTERASE/PROTEIN-GLUTAMINE GLUTAMINASE"/>
    <property type="match status" value="1"/>
</dbReference>
<proteinExistence type="predicted"/>
<evidence type="ECO:0000313" key="11">
    <source>
        <dbReference type="Proteomes" id="UP000218366"/>
    </source>
</evidence>
<dbReference type="Pfam" id="PF00072">
    <property type="entry name" value="Response_reg"/>
    <property type="match status" value="1"/>
</dbReference>
<dbReference type="GO" id="GO:0006935">
    <property type="term" value="P:chemotaxis"/>
    <property type="evidence" value="ECO:0007669"/>
    <property type="project" value="UniProtKB-UniRule"/>
</dbReference>
<dbReference type="PROSITE" id="PS50122">
    <property type="entry name" value="CHEB"/>
    <property type="match status" value="1"/>
</dbReference>
<sequence length="336" mass="34403">MLIVDDSIVARAVLRRILEGSGCDVIEAGDARAALDLLARERVNVILLDIEMPGQNGLAALPDILRAGQGARVLIVSSTSAPGAEASVRALALGAADTLVKPGAGVLAGRFAQLLAERVERLTEDHRPGAPAERAAPSLGTRRDAPRIVAIGASTGGIHSLGRLLGELGAACTAPILITQHLPASFMPYFAAQVAKLAGRPCLVAEDRMRLRGGQVYVAPGDGHLVCGPMTDGHVLRLDREKSASGCMPSVDPMFASVAACFGADAFAVMLSGMGRDGAAGAERIVKAGGTLVAQDQESSVVWGMPGAVVAAGLAQAVLPPEAIGRAIAHRFEGGR</sequence>
<dbReference type="GO" id="GO:0005737">
    <property type="term" value="C:cytoplasm"/>
    <property type="evidence" value="ECO:0007669"/>
    <property type="project" value="InterPro"/>
</dbReference>
<dbReference type="AlphaFoldDB" id="A0A2A4B9S9"/>
<evidence type="ECO:0000256" key="6">
    <source>
        <dbReference type="PROSITE-ProRule" id="PRU00050"/>
    </source>
</evidence>
<dbReference type="EC" id="3.1.1.61" evidence="4"/>
<dbReference type="CDD" id="cd17541">
    <property type="entry name" value="REC_CheB-like"/>
    <property type="match status" value="1"/>
</dbReference>
<evidence type="ECO:0000256" key="4">
    <source>
        <dbReference type="ARBA" id="ARBA00039140"/>
    </source>
</evidence>
<feature type="domain" description="CheB-type methylesterase" evidence="9">
    <location>
        <begin position="142"/>
        <end position="335"/>
    </location>
</feature>
<evidence type="ECO:0000256" key="1">
    <source>
        <dbReference type="ARBA" id="ARBA00022490"/>
    </source>
</evidence>
<dbReference type="SUPFAM" id="SSF52172">
    <property type="entry name" value="CheY-like"/>
    <property type="match status" value="1"/>
</dbReference>
<dbReference type="OrthoDB" id="9793421at2"/>
<accession>A0A2A4B9S9</accession>
<evidence type="ECO:0000313" key="10">
    <source>
        <dbReference type="EMBL" id="PCD04712.1"/>
    </source>
</evidence>
<feature type="modified residue" description="4-aspartylphosphate" evidence="7">
    <location>
        <position position="49"/>
    </location>
</feature>
<comment type="caution">
    <text evidence="10">The sequence shown here is derived from an EMBL/GenBank/DDBJ whole genome shotgun (WGS) entry which is preliminary data.</text>
</comment>
<dbReference type="Gene3D" id="3.40.50.2300">
    <property type="match status" value="1"/>
</dbReference>
<feature type="active site" evidence="6">
    <location>
        <position position="154"/>
    </location>
</feature>
<feature type="domain" description="Response regulatory" evidence="8">
    <location>
        <begin position="1"/>
        <end position="116"/>
    </location>
</feature>
<dbReference type="EMBL" id="NWMW01000001">
    <property type="protein sequence ID" value="PCD04712.1"/>
    <property type="molecule type" value="Genomic_DNA"/>
</dbReference>
<evidence type="ECO:0000256" key="5">
    <source>
        <dbReference type="ARBA" id="ARBA00048267"/>
    </source>
</evidence>
<dbReference type="InterPro" id="IPR000673">
    <property type="entry name" value="Sig_transdc_resp-reg_Me-estase"/>
</dbReference>
<dbReference type="PIRSF" id="PIRSF000876">
    <property type="entry name" value="RR_chemtxs_CheB"/>
    <property type="match status" value="1"/>
</dbReference>
<evidence type="ECO:0000259" key="8">
    <source>
        <dbReference type="PROSITE" id="PS50110"/>
    </source>
</evidence>
<keyword evidence="1" id="KW-0963">Cytoplasm</keyword>
<feature type="active site" evidence="6">
    <location>
        <position position="181"/>
    </location>
</feature>
<name>A0A2A4B9S9_9SPHN</name>
<reference evidence="10 11" key="1">
    <citation type="submission" date="2017-09" db="EMBL/GenBank/DDBJ databases">
        <title>Sphingomonas spermidinifaciens 9NM-10, whole genome shotgun sequence.</title>
        <authorList>
            <person name="Feng G."/>
            <person name="Zhu H."/>
        </authorList>
    </citation>
    <scope>NUCLEOTIDE SEQUENCE [LARGE SCALE GENOMIC DNA]</scope>
    <source>
        <strain evidence="10 11">9NM-10</strain>
    </source>
</reference>
<dbReference type="CDD" id="cd16432">
    <property type="entry name" value="CheB_Rec"/>
    <property type="match status" value="1"/>
</dbReference>
<evidence type="ECO:0000259" key="9">
    <source>
        <dbReference type="PROSITE" id="PS50122"/>
    </source>
</evidence>
<dbReference type="Gene3D" id="3.40.50.180">
    <property type="entry name" value="Methylesterase CheB, C-terminal domain"/>
    <property type="match status" value="1"/>
</dbReference>
<dbReference type="Proteomes" id="UP000218366">
    <property type="component" value="Unassembled WGS sequence"/>
</dbReference>
<feature type="active site" evidence="6">
    <location>
        <position position="277"/>
    </location>
</feature>
<dbReference type="GO" id="GO:0008984">
    <property type="term" value="F:protein-glutamate methylesterase activity"/>
    <property type="evidence" value="ECO:0007669"/>
    <property type="project" value="UniProtKB-EC"/>
</dbReference>
<evidence type="ECO:0000256" key="3">
    <source>
        <dbReference type="ARBA" id="ARBA00022801"/>
    </source>
</evidence>
<dbReference type="SUPFAM" id="SSF52738">
    <property type="entry name" value="Methylesterase CheB, C-terminal domain"/>
    <property type="match status" value="1"/>
</dbReference>
<dbReference type="PROSITE" id="PS50110">
    <property type="entry name" value="RESPONSE_REGULATORY"/>
    <property type="match status" value="1"/>
</dbReference>
<dbReference type="InterPro" id="IPR008248">
    <property type="entry name" value="CheB-like"/>
</dbReference>
<keyword evidence="7" id="KW-0597">Phosphoprotein</keyword>
<gene>
    <name evidence="10" type="ORF">COC42_04865</name>
</gene>
<keyword evidence="11" id="KW-1185">Reference proteome</keyword>